<accession>A0A0F9NU90</accession>
<sequence length="90" mass="10138">MAQLRVLDLDADQEAELVKLRDTTKQEYVRERCAALLKIAEGQTAHWVARHGLLRPRDPDTVYAWLDIYAAEGTAGLENHRQGGARRGLV</sequence>
<reference evidence="1" key="1">
    <citation type="journal article" date="2015" name="Nature">
        <title>Complex archaea that bridge the gap between prokaryotes and eukaryotes.</title>
        <authorList>
            <person name="Spang A."/>
            <person name="Saw J.H."/>
            <person name="Jorgensen S.L."/>
            <person name="Zaremba-Niedzwiedzka K."/>
            <person name="Martijn J."/>
            <person name="Lind A.E."/>
            <person name="van Eijk R."/>
            <person name="Schleper C."/>
            <person name="Guy L."/>
            <person name="Ettema T.J."/>
        </authorList>
    </citation>
    <scope>NUCLEOTIDE SEQUENCE</scope>
</reference>
<dbReference type="AlphaFoldDB" id="A0A0F9NU90"/>
<comment type="caution">
    <text evidence="1">The sequence shown here is derived from an EMBL/GenBank/DDBJ whole genome shotgun (WGS) entry which is preliminary data.</text>
</comment>
<gene>
    <name evidence="1" type="ORF">LCGC14_0925960</name>
</gene>
<organism evidence="1">
    <name type="scientific">marine sediment metagenome</name>
    <dbReference type="NCBI Taxonomy" id="412755"/>
    <lineage>
        <taxon>unclassified sequences</taxon>
        <taxon>metagenomes</taxon>
        <taxon>ecological metagenomes</taxon>
    </lineage>
</organism>
<proteinExistence type="predicted"/>
<evidence type="ECO:0000313" key="1">
    <source>
        <dbReference type="EMBL" id="KKN21379.1"/>
    </source>
</evidence>
<dbReference type="EMBL" id="LAZR01003152">
    <property type="protein sequence ID" value="KKN21379.1"/>
    <property type="molecule type" value="Genomic_DNA"/>
</dbReference>
<name>A0A0F9NU90_9ZZZZ</name>
<protein>
    <submittedName>
        <fullName evidence="1">Uncharacterized protein</fullName>
    </submittedName>
</protein>